<reference evidence="9" key="1">
    <citation type="submission" date="2012-06" db="EMBL/GenBank/DDBJ databases">
        <title>The complete genome of Flexibacter litoralis DSM 6794.</title>
        <authorList>
            <person name="Lucas S."/>
            <person name="Copeland A."/>
            <person name="Lapidus A."/>
            <person name="Glavina del Rio T."/>
            <person name="Dalin E."/>
            <person name="Tice H."/>
            <person name="Bruce D."/>
            <person name="Goodwin L."/>
            <person name="Pitluck S."/>
            <person name="Peters L."/>
            <person name="Ovchinnikova G."/>
            <person name="Lu M."/>
            <person name="Kyrpides N."/>
            <person name="Mavromatis K."/>
            <person name="Ivanova N."/>
            <person name="Brettin T."/>
            <person name="Detter J.C."/>
            <person name="Han C."/>
            <person name="Larimer F."/>
            <person name="Land M."/>
            <person name="Hauser L."/>
            <person name="Markowitz V."/>
            <person name="Cheng J.-F."/>
            <person name="Hugenholtz P."/>
            <person name="Woyke T."/>
            <person name="Wu D."/>
            <person name="Spring S."/>
            <person name="Lang E."/>
            <person name="Kopitz M."/>
            <person name="Brambilla E."/>
            <person name="Klenk H.-P."/>
            <person name="Eisen J.A."/>
        </authorList>
    </citation>
    <scope>NUCLEOTIDE SEQUENCE [LARGE SCALE GENOMIC DNA]</scope>
    <source>
        <strain evidence="9">ATCC 23117 / DSM 6794 / NBRC 15988 / NCIMB 1366 / Sio-4</strain>
    </source>
</reference>
<dbReference type="GO" id="GO:0022857">
    <property type="term" value="F:transmembrane transporter activity"/>
    <property type="evidence" value="ECO:0007669"/>
    <property type="project" value="InterPro"/>
</dbReference>
<dbReference type="PATRIC" id="fig|880071.3.peg.3123"/>
<comment type="subcellular location">
    <subcellularLocation>
        <location evidence="1">Cell membrane</location>
        <topology evidence="1">Single-pass membrane protein</topology>
    </subcellularLocation>
    <subcellularLocation>
        <location evidence="7">Cell membrane</location>
        <topology evidence="7">Single-pass type II membrane protein</topology>
    </subcellularLocation>
</comment>
<dbReference type="InterPro" id="IPR003400">
    <property type="entry name" value="ExbD"/>
</dbReference>
<evidence type="ECO:0000313" key="8">
    <source>
        <dbReference type="EMBL" id="AFM05465.1"/>
    </source>
</evidence>
<protein>
    <submittedName>
        <fullName evidence="8">Biopolymer transport protein</fullName>
    </submittedName>
</protein>
<proteinExistence type="inferred from homology"/>
<dbReference type="GO" id="GO:0015031">
    <property type="term" value="P:protein transport"/>
    <property type="evidence" value="ECO:0007669"/>
    <property type="project" value="UniProtKB-KW"/>
</dbReference>
<organism evidence="8 9">
    <name type="scientific">Bernardetia litoralis (strain ATCC 23117 / DSM 6794 / NBRC 15988 / NCIMB 1366 / Fx l1 / Sio-4)</name>
    <name type="common">Flexibacter litoralis</name>
    <dbReference type="NCBI Taxonomy" id="880071"/>
    <lineage>
        <taxon>Bacteria</taxon>
        <taxon>Pseudomonadati</taxon>
        <taxon>Bacteroidota</taxon>
        <taxon>Cytophagia</taxon>
        <taxon>Cytophagales</taxon>
        <taxon>Bernardetiaceae</taxon>
        <taxon>Bernardetia</taxon>
    </lineage>
</organism>
<dbReference type="Gene3D" id="3.30.420.270">
    <property type="match status" value="1"/>
</dbReference>
<keyword evidence="5" id="KW-1133">Transmembrane helix</keyword>
<dbReference type="Proteomes" id="UP000006054">
    <property type="component" value="Chromosome"/>
</dbReference>
<evidence type="ECO:0000256" key="6">
    <source>
        <dbReference type="ARBA" id="ARBA00023136"/>
    </source>
</evidence>
<dbReference type="GO" id="GO:0005886">
    <property type="term" value="C:plasma membrane"/>
    <property type="evidence" value="ECO:0007669"/>
    <property type="project" value="UniProtKB-SubCell"/>
</dbReference>
<comment type="similarity">
    <text evidence="2 7">Belongs to the ExbD/TolR family.</text>
</comment>
<evidence type="ECO:0000256" key="3">
    <source>
        <dbReference type="ARBA" id="ARBA00022475"/>
    </source>
</evidence>
<dbReference type="PANTHER" id="PTHR30558">
    <property type="entry name" value="EXBD MEMBRANE COMPONENT OF PMF-DRIVEN MACROMOLECULE IMPORT SYSTEM"/>
    <property type="match status" value="1"/>
</dbReference>
<evidence type="ECO:0000256" key="7">
    <source>
        <dbReference type="RuleBase" id="RU003879"/>
    </source>
</evidence>
<dbReference type="AlphaFoldDB" id="I4AND0"/>
<keyword evidence="6" id="KW-0472">Membrane</keyword>
<evidence type="ECO:0000256" key="1">
    <source>
        <dbReference type="ARBA" id="ARBA00004162"/>
    </source>
</evidence>
<dbReference type="STRING" id="880071.Fleli_3126"/>
<dbReference type="RefSeq" id="WP_014798896.1">
    <property type="nucleotide sequence ID" value="NC_018018.1"/>
</dbReference>
<name>I4AND0_BERLS</name>
<evidence type="ECO:0000256" key="4">
    <source>
        <dbReference type="ARBA" id="ARBA00022692"/>
    </source>
</evidence>
<evidence type="ECO:0000256" key="2">
    <source>
        <dbReference type="ARBA" id="ARBA00005811"/>
    </source>
</evidence>
<dbReference type="Pfam" id="PF02472">
    <property type="entry name" value="ExbD"/>
    <property type="match status" value="1"/>
</dbReference>
<evidence type="ECO:0000313" key="9">
    <source>
        <dbReference type="Proteomes" id="UP000006054"/>
    </source>
</evidence>
<keyword evidence="3" id="KW-1003">Cell membrane</keyword>
<gene>
    <name evidence="8" type="ordered locus">Fleli_3126</name>
</gene>
<dbReference type="OrthoDB" id="9793581at2"/>
<keyword evidence="7" id="KW-0653">Protein transport</keyword>
<evidence type="ECO:0000256" key="5">
    <source>
        <dbReference type="ARBA" id="ARBA00022989"/>
    </source>
</evidence>
<dbReference type="HOGENOM" id="CLU_085305_3_4_10"/>
<dbReference type="KEGG" id="fli:Fleli_3126"/>
<dbReference type="eggNOG" id="COG0848">
    <property type="taxonomic scope" value="Bacteria"/>
</dbReference>
<sequence length="128" mass="14285" precursor="true">MPKSQLKFDPSFNMSSMTDIVFLLLIFFMLTSNAVTPSAVDVNLPSSKHGGTAMPKSNITIKDDKFYYENKEVTLEQLEDDLRASRVQGTNKEIVLHADKMTPIHQIIQVMDIGADIGIKVQLAVKND</sequence>
<dbReference type="EMBL" id="CP003345">
    <property type="protein sequence ID" value="AFM05465.1"/>
    <property type="molecule type" value="Genomic_DNA"/>
</dbReference>
<accession>I4AND0</accession>
<keyword evidence="4 7" id="KW-0812">Transmembrane</keyword>
<keyword evidence="9" id="KW-1185">Reference proteome</keyword>
<keyword evidence="7" id="KW-0813">Transport</keyword>